<proteinExistence type="inferred from homology"/>
<name>A0A368XYC7_9BURK</name>
<evidence type="ECO:0000256" key="5">
    <source>
        <dbReference type="SAM" id="SignalP"/>
    </source>
</evidence>
<evidence type="ECO:0000256" key="3">
    <source>
        <dbReference type="ARBA" id="ARBA00022729"/>
    </source>
</evidence>
<evidence type="ECO:0000259" key="6">
    <source>
        <dbReference type="Pfam" id="PF13458"/>
    </source>
</evidence>
<evidence type="ECO:0000256" key="4">
    <source>
        <dbReference type="ARBA" id="ARBA00022970"/>
    </source>
</evidence>
<dbReference type="Gene3D" id="3.40.50.2300">
    <property type="match status" value="2"/>
</dbReference>
<dbReference type="Proteomes" id="UP000252884">
    <property type="component" value="Unassembled WGS sequence"/>
</dbReference>
<dbReference type="SUPFAM" id="SSF53822">
    <property type="entry name" value="Periplasmic binding protein-like I"/>
    <property type="match status" value="1"/>
</dbReference>
<reference evidence="7 8" key="1">
    <citation type="submission" date="2018-07" db="EMBL/GenBank/DDBJ databases">
        <title>Genomic Encyclopedia of Type Strains, Phase IV (KMG-IV): sequencing the most valuable type-strain genomes for metagenomic binning, comparative biology and taxonomic classification.</title>
        <authorList>
            <person name="Goeker M."/>
        </authorList>
    </citation>
    <scope>NUCLEOTIDE SEQUENCE [LARGE SCALE GENOMIC DNA]</scope>
    <source>
        <strain evidence="7 8">DSM 21634</strain>
    </source>
</reference>
<organism evidence="7 8">
    <name type="scientific">Pseudorhodoferax soli</name>
    <dbReference type="NCBI Taxonomy" id="545864"/>
    <lineage>
        <taxon>Bacteria</taxon>
        <taxon>Pseudomonadati</taxon>
        <taxon>Pseudomonadota</taxon>
        <taxon>Betaproteobacteria</taxon>
        <taxon>Burkholderiales</taxon>
        <taxon>Comamonadaceae</taxon>
    </lineage>
</organism>
<evidence type="ECO:0000313" key="8">
    <source>
        <dbReference type="Proteomes" id="UP000252884"/>
    </source>
</evidence>
<accession>A0A368XYC7</accession>
<feature type="domain" description="Leucine-binding protein" evidence="6">
    <location>
        <begin position="24"/>
        <end position="348"/>
    </location>
</feature>
<dbReference type="RefSeq" id="WP_114468248.1">
    <property type="nucleotide sequence ID" value="NZ_QPJK01000003.1"/>
</dbReference>
<keyword evidence="8" id="KW-1185">Reference proteome</keyword>
<keyword evidence="4" id="KW-0029">Amino-acid transport</keyword>
<evidence type="ECO:0000313" key="7">
    <source>
        <dbReference type="EMBL" id="RCW72865.1"/>
    </source>
</evidence>
<gene>
    <name evidence="7" type="ORF">DES41_103473</name>
</gene>
<dbReference type="InterPro" id="IPR028082">
    <property type="entry name" value="Peripla_BP_I"/>
</dbReference>
<dbReference type="PRINTS" id="PR00337">
    <property type="entry name" value="LEUILEVALBP"/>
</dbReference>
<evidence type="ECO:0000256" key="2">
    <source>
        <dbReference type="ARBA" id="ARBA00022448"/>
    </source>
</evidence>
<comment type="caution">
    <text evidence="7">The sequence shown here is derived from an EMBL/GenBank/DDBJ whole genome shotgun (WGS) entry which is preliminary data.</text>
</comment>
<dbReference type="InterPro" id="IPR028081">
    <property type="entry name" value="Leu-bd"/>
</dbReference>
<protein>
    <submittedName>
        <fullName evidence="7">Amino acid/amide ABC transporter substrate-binding protein (HAAT family)</fullName>
    </submittedName>
</protein>
<dbReference type="CDD" id="cd06335">
    <property type="entry name" value="PBP1_ABC_ligand_binding-like"/>
    <property type="match status" value="1"/>
</dbReference>
<dbReference type="PANTHER" id="PTHR30483">
    <property type="entry name" value="LEUCINE-SPECIFIC-BINDING PROTEIN"/>
    <property type="match status" value="1"/>
</dbReference>
<dbReference type="GO" id="GO:0006865">
    <property type="term" value="P:amino acid transport"/>
    <property type="evidence" value="ECO:0007669"/>
    <property type="project" value="UniProtKB-KW"/>
</dbReference>
<comment type="similarity">
    <text evidence="1">Belongs to the leucine-binding protein family.</text>
</comment>
<dbReference type="InterPro" id="IPR000709">
    <property type="entry name" value="Leu_Ile_Val-bd"/>
</dbReference>
<sequence>MNASKLIAAALLATAAGTALAQDIKLGFMCPLTGGSAPFGVSARDGASLAVKEINARGGVLGRKLVLAERDTESKNERGVQLAQELIQTEKVAAGIGFCNTGVSLAAQKYFQEARIPVFDPVATGTAVTRQFPAPSYVFRVGPRDELQARMLVDETLRQSKARVAILADSTNYGQLGRADVEKALIAKGMKPVAVEKFNVRDVDMTPQLLKARQAGADIIVAYGIGPELAQIANSMAKLGWKVPLVTSWNSAMSNFIDTAQANGNGVRMPQTFIQEATDQRKQAFIASYARDYQLERIPSPSSAAQAYDAVLLLAAALQQAGSTDGVKVREALEQLRQPVAGVIGTYTRPFDANERDATPAGMIVWGEVRDGRVVYAYAHERSAGNAGSTAASSK</sequence>
<feature type="signal peptide" evidence="5">
    <location>
        <begin position="1"/>
        <end position="21"/>
    </location>
</feature>
<dbReference type="AlphaFoldDB" id="A0A368XYC7"/>
<feature type="chain" id="PRO_5017025572" evidence="5">
    <location>
        <begin position="22"/>
        <end position="395"/>
    </location>
</feature>
<dbReference type="InterPro" id="IPR051010">
    <property type="entry name" value="BCAA_transport"/>
</dbReference>
<evidence type="ECO:0000256" key="1">
    <source>
        <dbReference type="ARBA" id="ARBA00010062"/>
    </source>
</evidence>
<dbReference type="EMBL" id="QPJK01000003">
    <property type="protein sequence ID" value="RCW72865.1"/>
    <property type="molecule type" value="Genomic_DNA"/>
</dbReference>
<dbReference type="PANTHER" id="PTHR30483:SF38">
    <property type="entry name" value="BLR7848 PROTEIN"/>
    <property type="match status" value="1"/>
</dbReference>
<dbReference type="Pfam" id="PF13458">
    <property type="entry name" value="Peripla_BP_6"/>
    <property type="match status" value="1"/>
</dbReference>
<dbReference type="OrthoDB" id="9794826at2"/>
<keyword evidence="2" id="KW-0813">Transport</keyword>
<keyword evidence="3 5" id="KW-0732">Signal</keyword>